<dbReference type="Gene3D" id="3.30.830.10">
    <property type="entry name" value="Metalloenzyme, LuxS/M16 peptidase-like"/>
    <property type="match status" value="2"/>
</dbReference>
<feature type="chain" id="PRO_5015526984" evidence="1">
    <location>
        <begin position="21"/>
        <end position="441"/>
    </location>
</feature>
<gene>
    <name evidence="4" type="ORF">C4N9_01090</name>
</gene>
<dbReference type="InterPro" id="IPR011765">
    <property type="entry name" value="Pept_M16_N"/>
</dbReference>
<dbReference type="PANTHER" id="PTHR11851:SF224">
    <property type="entry name" value="PROCESSING PROTEASE"/>
    <property type="match status" value="1"/>
</dbReference>
<evidence type="ECO:0000259" key="3">
    <source>
        <dbReference type="Pfam" id="PF05193"/>
    </source>
</evidence>
<protein>
    <submittedName>
        <fullName evidence="4">Peptidase M16</fullName>
    </submittedName>
</protein>
<dbReference type="PANTHER" id="PTHR11851">
    <property type="entry name" value="METALLOPROTEASE"/>
    <property type="match status" value="1"/>
</dbReference>
<dbReference type="Pfam" id="PF05193">
    <property type="entry name" value="Peptidase_M16_C"/>
    <property type="match status" value="1"/>
</dbReference>
<accession>A0A2U2CIJ1</accession>
<dbReference type="EMBL" id="QEYD01000001">
    <property type="protein sequence ID" value="PWE31639.1"/>
    <property type="molecule type" value="Genomic_DNA"/>
</dbReference>
<dbReference type="InterPro" id="IPR050361">
    <property type="entry name" value="MPP/UQCRC_Complex"/>
</dbReference>
<feature type="signal peptide" evidence="1">
    <location>
        <begin position="1"/>
        <end position="20"/>
    </location>
</feature>
<dbReference type="SUPFAM" id="SSF63411">
    <property type="entry name" value="LuxS/MPP-like metallohydrolase"/>
    <property type="match status" value="2"/>
</dbReference>
<comment type="caution">
    <text evidence="4">The sequence shown here is derived from an EMBL/GenBank/DDBJ whole genome shotgun (WGS) entry which is preliminary data.</text>
</comment>
<proteinExistence type="predicted"/>
<dbReference type="Pfam" id="PF00675">
    <property type="entry name" value="Peptidase_M16"/>
    <property type="match status" value="1"/>
</dbReference>
<keyword evidence="5" id="KW-1185">Reference proteome</keyword>
<evidence type="ECO:0000259" key="2">
    <source>
        <dbReference type="Pfam" id="PF00675"/>
    </source>
</evidence>
<organism evidence="4 5">
    <name type="scientific">Pararhodobacter marinus</name>
    <dbReference type="NCBI Taxonomy" id="2184063"/>
    <lineage>
        <taxon>Bacteria</taxon>
        <taxon>Pseudomonadati</taxon>
        <taxon>Pseudomonadota</taxon>
        <taxon>Alphaproteobacteria</taxon>
        <taxon>Rhodobacterales</taxon>
        <taxon>Paracoccaceae</taxon>
        <taxon>Pararhodobacter</taxon>
    </lineage>
</organism>
<reference evidence="4 5" key="1">
    <citation type="submission" date="2018-05" db="EMBL/GenBank/DDBJ databases">
        <title>Pararhodobacter marina sp. nov., isolated from deep-sea water of the Indian Ocean.</title>
        <authorList>
            <person name="Lai Q.Sr."/>
            <person name="Liu X."/>
            <person name="Shao Z."/>
        </authorList>
    </citation>
    <scope>NUCLEOTIDE SEQUENCE [LARGE SCALE GENOMIC DNA]</scope>
    <source>
        <strain evidence="4 5">CIC4N-9</strain>
    </source>
</reference>
<evidence type="ECO:0000256" key="1">
    <source>
        <dbReference type="SAM" id="SignalP"/>
    </source>
</evidence>
<evidence type="ECO:0000313" key="4">
    <source>
        <dbReference type="EMBL" id="PWE31639.1"/>
    </source>
</evidence>
<dbReference type="InterPro" id="IPR007863">
    <property type="entry name" value="Peptidase_M16_C"/>
</dbReference>
<evidence type="ECO:0000313" key="5">
    <source>
        <dbReference type="Proteomes" id="UP000244940"/>
    </source>
</evidence>
<dbReference type="AlphaFoldDB" id="A0A2U2CIJ1"/>
<sequence>MMRFLSAIALVLGLSLPAGAIDLQEVTSPEGRTAWLVEEHSIPFVSIEIIFTGGASLDPAGRAGAVSLMTSLLSEGAGDFDAQGYAAALEATAGNVSFEAGRDSVSLTIKALSENRDEVIDLALLALTEPQFGQMSLDRVRTQTIAVLERAAQNPDTIAQQTYARLGYAGHPYATPTDGTPATVGSFTLDDILDAHRAAFTSDRVHVGAAGDITPEELGAIVDRIVGALPESDRPLPEYHTFDAGPGVTVVPFPGPQSVIQFGLPGIPADDDDFMEAYLLNEIFGGSGFTSRLMSEIRQARGLTYGVYTTLASSQFGDSYVGRMSTGNENAVAAIELVRDQFRWLADGGITQEDLERIQTYLTGAYALRFDGNESIARVLASMQFQGYPLNYVNIRNDLVRAVTLEDIQRVAQRLAQPDQLHFVVVGQPAGLEEDAPAPAE</sequence>
<name>A0A2U2CIJ1_9RHOB</name>
<feature type="domain" description="Peptidase M16 C-terminal" evidence="3">
    <location>
        <begin position="186"/>
        <end position="360"/>
    </location>
</feature>
<keyword evidence="1" id="KW-0732">Signal</keyword>
<dbReference type="OrthoDB" id="9811314at2"/>
<feature type="domain" description="Peptidase M16 N-terminal" evidence="2">
    <location>
        <begin position="38"/>
        <end position="177"/>
    </location>
</feature>
<dbReference type="Proteomes" id="UP000244940">
    <property type="component" value="Unassembled WGS sequence"/>
</dbReference>
<dbReference type="InterPro" id="IPR011249">
    <property type="entry name" value="Metalloenz_LuxS/M16"/>
</dbReference>
<dbReference type="GO" id="GO:0046872">
    <property type="term" value="F:metal ion binding"/>
    <property type="evidence" value="ECO:0007669"/>
    <property type="project" value="InterPro"/>
</dbReference>